<dbReference type="EMBL" id="VEPZ02001149">
    <property type="protein sequence ID" value="KAE8691271.1"/>
    <property type="molecule type" value="Genomic_DNA"/>
</dbReference>
<comment type="caution">
    <text evidence="1">The sequence shown here is derived from an EMBL/GenBank/DDBJ whole genome shotgun (WGS) entry which is preliminary data.</text>
</comment>
<gene>
    <name evidence="1" type="ORF">F3Y22_tig00110890pilonHSYRG00374</name>
</gene>
<dbReference type="PANTHER" id="PTHR44067">
    <property type="entry name" value="S-ADENOSYL-L-METHIONINE-DEPENDENT METHYLTRANSFERASE SUPERFAMILY PROTEIN-RELATED"/>
    <property type="match status" value="1"/>
</dbReference>
<dbReference type="PANTHER" id="PTHR44067:SF9">
    <property type="entry name" value="F22F7.17 PROTEIN"/>
    <property type="match status" value="1"/>
</dbReference>
<organism evidence="1 2">
    <name type="scientific">Hibiscus syriacus</name>
    <name type="common">Rose of Sharon</name>
    <dbReference type="NCBI Taxonomy" id="106335"/>
    <lineage>
        <taxon>Eukaryota</taxon>
        <taxon>Viridiplantae</taxon>
        <taxon>Streptophyta</taxon>
        <taxon>Embryophyta</taxon>
        <taxon>Tracheophyta</taxon>
        <taxon>Spermatophyta</taxon>
        <taxon>Magnoliopsida</taxon>
        <taxon>eudicotyledons</taxon>
        <taxon>Gunneridae</taxon>
        <taxon>Pentapetalae</taxon>
        <taxon>rosids</taxon>
        <taxon>malvids</taxon>
        <taxon>Malvales</taxon>
        <taxon>Malvaceae</taxon>
        <taxon>Malvoideae</taxon>
        <taxon>Hibiscus</taxon>
    </lineage>
</organism>
<dbReference type="Proteomes" id="UP000436088">
    <property type="component" value="Unassembled WGS sequence"/>
</dbReference>
<name>A0A6A2ZGY7_HIBSY</name>
<evidence type="ECO:0000313" key="2">
    <source>
        <dbReference type="Proteomes" id="UP000436088"/>
    </source>
</evidence>
<keyword evidence="2" id="KW-1185">Reference proteome</keyword>
<dbReference type="AlphaFoldDB" id="A0A6A2ZGY7"/>
<sequence length="236" mass="27195">MVKNKGVLDKTSITGLEYKKYLEVDFLGPVYSAYIALKHLWLPGIEGVENATMKEDPLINTFITEEIRKYTRPKENRIGKTNFYMTEKIYNTIGHACALMKKELEEYMDYEIGSYSKDDWNLAQKLLVSGCDPLPRRRCLTRASKVYHKPYPINESLWNLAAIRNIRWRKYQCRNFGCLSDKNPRDVLSIKPGQIRIGLDYDVGIGTFTARMRELNVIIVSTALNLGAPFNEIIAL</sequence>
<protein>
    <submittedName>
        <fullName evidence="1">Nuclear transcription factor Y subunit B-4-like</fullName>
    </submittedName>
</protein>
<dbReference type="InterPro" id="IPR053223">
    <property type="entry name" value="Prob_Methyltransferase"/>
</dbReference>
<accession>A0A6A2ZGY7</accession>
<evidence type="ECO:0000313" key="1">
    <source>
        <dbReference type="EMBL" id="KAE8691271.1"/>
    </source>
</evidence>
<proteinExistence type="predicted"/>
<reference evidence="1" key="1">
    <citation type="submission" date="2019-09" db="EMBL/GenBank/DDBJ databases">
        <title>Draft genome information of white flower Hibiscus syriacus.</title>
        <authorList>
            <person name="Kim Y.-M."/>
        </authorList>
    </citation>
    <scope>NUCLEOTIDE SEQUENCE [LARGE SCALE GENOMIC DNA]</scope>
    <source>
        <strain evidence="1">YM2019G1</strain>
    </source>
</reference>